<evidence type="ECO:0000256" key="3">
    <source>
        <dbReference type="ARBA" id="ARBA00022490"/>
    </source>
</evidence>
<comment type="subcellular location">
    <subcellularLocation>
        <location evidence="1">Cytoplasm</location>
    </subcellularLocation>
</comment>
<dbReference type="InterPro" id="IPR038390">
    <property type="entry name" value="Metal_Tscrpt_repr_sf"/>
</dbReference>
<protein>
    <recommendedName>
        <fullName evidence="5">Copper-sensing transcriptional repressor CsoR</fullName>
    </recommendedName>
    <alternativeName>
        <fullName evidence="6">Copper-sensitive operon repressor</fullName>
    </alternativeName>
</protein>
<reference evidence="7 8" key="1">
    <citation type="submission" date="2014-02" db="EMBL/GenBank/DDBJ databases">
        <title>Kosmotoga genome sequencing.</title>
        <authorList>
            <person name="Pollo S.M."/>
            <person name="Charchuk R."/>
            <person name="Nesbo C.L."/>
        </authorList>
    </citation>
    <scope>NUCLEOTIDE SEQUENCE [LARGE SCALE GENOMIC DNA]</scope>
    <source>
        <strain evidence="7 8">S304</strain>
    </source>
</reference>
<dbReference type="Gene3D" id="1.20.58.1000">
    <property type="entry name" value="Metal-sensitive repressor, helix protomer"/>
    <property type="match status" value="1"/>
</dbReference>
<evidence type="ECO:0000256" key="2">
    <source>
        <dbReference type="ARBA" id="ARBA00011738"/>
    </source>
</evidence>
<keyword evidence="8" id="KW-1185">Reference proteome</keyword>
<accession>A0A176JYN3</accession>
<dbReference type="GO" id="GO:0003677">
    <property type="term" value="F:DNA binding"/>
    <property type="evidence" value="ECO:0007669"/>
    <property type="project" value="InterPro"/>
</dbReference>
<comment type="subunit">
    <text evidence="2">Homodimer.</text>
</comment>
<keyword evidence="4" id="KW-0479">Metal-binding</keyword>
<evidence type="ECO:0000256" key="6">
    <source>
        <dbReference type="ARBA" id="ARBA00041544"/>
    </source>
</evidence>
<dbReference type="Pfam" id="PF02583">
    <property type="entry name" value="Trns_repr_metal"/>
    <property type="match status" value="1"/>
</dbReference>
<evidence type="ECO:0000256" key="1">
    <source>
        <dbReference type="ARBA" id="ARBA00004496"/>
    </source>
</evidence>
<dbReference type="PATRIC" id="fig|1453497.3.peg.829"/>
<dbReference type="EMBL" id="JFHK01000021">
    <property type="protein sequence ID" value="OAA29001.1"/>
    <property type="molecule type" value="Genomic_DNA"/>
</dbReference>
<dbReference type="STRING" id="1453497.AT15_04170"/>
<name>A0A176JYN3_9BACT</name>
<organism evidence="7 8">
    <name type="scientific">Kosmotoga arenicorallina S304</name>
    <dbReference type="NCBI Taxonomy" id="1453497"/>
    <lineage>
        <taxon>Bacteria</taxon>
        <taxon>Thermotogati</taxon>
        <taxon>Thermotogota</taxon>
        <taxon>Thermotogae</taxon>
        <taxon>Kosmotogales</taxon>
        <taxon>Kosmotogaceae</taxon>
        <taxon>Kosmotoga</taxon>
    </lineage>
</organism>
<evidence type="ECO:0000313" key="8">
    <source>
        <dbReference type="Proteomes" id="UP000077339"/>
    </source>
</evidence>
<gene>
    <name evidence="7" type="ORF">AT15_04170</name>
</gene>
<dbReference type="OrthoDB" id="9811244at2"/>
<dbReference type="PANTHER" id="PTHR33677:SF4">
    <property type="entry name" value="COPPER-SENSING TRANSCRIPTIONAL REPRESSOR CSOR"/>
    <property type="match status" value="1"/>
</dbReference>
<dbReference type="InterPro" id="IPR003735">
    <property type="entry name" value="Metal_Tscrpt_repr"/>
</dbReference>
<dbReference type="AlphaFoldDB" id="A0A176JYN3"/>
<sequence>MKDHSHHVKHQGTLRILKTAKGQIEGIMKMIEDERYCVDISTQLLAVIALLKKANTEIINRHIETCVRDAIETGLVDDKIKELEQLMKHIEKNL</sequence>
<dbReference type="GO" id="GO:0045892">
    <property type="term" value="P:negative regulation of DNA-templated transcription"/>
    <property type="evidence" value="ECO:0007669"/>
    <property type="project" value="UniProtKB-ARBA"/>
</dbReference>
<dbReference type="PANTHER" id="PTHR33677">
    <property type="entry name" value="TRANSCRIPTIONAL REPRESSOR FRMR-RELATED"/>
    <property type="match status" value="1"/>
</dbReference>
<dbReference type="RefSeq" id="WP_068348421.1">
    <property type="nucleotide sequence ID" value="NZ_JFHK01000021.1"/>
</dbReference>
<proteinExistence type="predicted"/>
<dbReference type="CDD" id="cd10159">
    <property type="entry name" value="CsoR-like_DUF156_2"/>
    <property type="match status" value="1"/>
</dbReference>
<dbReference type="Proteomes" id="UP000077339">
    <property type="component" value="Unassembled WGS sequence"/>
</dbReference>
<comment type="caution">
    <text evidence="7">The sequence shown here is derived from an EMBL/GenBank/DDBJ whole genome shotgun (WGS) entry which is preliminary data.</text>
</comment>
<evidence type="ECO:0000256" key="4">
    <source>
        <dbReference type="ARBA" id="ARBA00022723"/>
    </source>
</evidence>
<dbReference type="GO" id="GO:0046872">
    <property type="term" value="F:metal ion binding"/>
    <property type="evidence" value="ECO:0007669"/>
    <property type="project" value="UniProtKB-KW"/>
</dbReference>
<keyword evidence="3" id="KW-0963">Cytoplasm</keyword>
<evidence type="ECO:0000313" key="7">
    <source>
        <dbReference type="EMBL" id="OAA29001.1"/>
    </source>
</evidence>
<dbReference type="GO" id="GO:0005737">
    <property type="term" value="C:cytoplasm"/>
    <property type="evidence" value="ECO:0007669"/>
    <property type="project" value="UniProtKB-SubCell"/>
</dbReference>
<evidence type="ECO:0000256" key="5">
    <source>
        <dbReference type="ARBA" id="ARBA00039938"/>
    </source>
</evidence>